<feature type="compositionally biased region" description="Polar residues" evidence="4">
    <location>
        <begin position="780"/>
        <end position="800"/>
    </location>
</feature>
<proteinExistence type="predicted"/>
<keyword evidence="2" id="KW-0862">Zinc</keyword>
<feature type="region of interest" description="Disordered" evidence="4">
    <location>
        <begin position="672"/>
        <end position="709"/>
    </location>
</feature>
<feature type="compositionally biased region" description="Polar residues" evidence="4">
    <location>
        <begin position="576"/>
        <end position="601"/>
    </location>
</feature>
<evidence type="ECO:0000256" key="2">
    <source>
        <dbReference type="ARBA" id="ARBA00022833"/>
    </source>
</evidence>
<dbReference type="Gene3D" id="3.30.40.10">
    <property type="entry name" value="Zinc/RING finger domain, C3HC4 (zinc finger)"/>
    <property type="match status" value="1"/>
</dbReference>
<feature type="compositionally biased region" description="Polar residues" evidence="4">
    <location>
        <begin position="376"/>
        <end position="401"/>
    </location>
</feature>
<evidence type="ECO:0000256" key="1">
    <source>
        <dbReference type="ARBA" id="ARBA00022771"/>
    </source>
</evidence>
<sequence length="862" mass="95810">MDELHRLYEHQTMMAIGIYSFLDNLLSHIPPRPDDDSRTTANVDYPPGNSQPDPVRIGPSVSELAGNLMEISRPDSFRERHERIRVLPRLTTWSTNERASSRVEATEGGVVNQDTRVEEDGEVAEPAKVEVNPGGYPEEIFIYLSEREKVEYTCTICYMVSREPYQCRNEHRFCYGCIYTWSTGPSVGHDVCPVCRCDGLYAKNFDLGERINRKRVRCTKGGCNWMGVLSDHEDHEHRRYSPYELDILLSGCKKEPVNKPLGASKEVDEGHITELSKKPKSPPVFQAPSEATASAMMPSSEPPTCAPLRDTIEIPEDRREETAHQSPRLIAGVRTGRSPRVGSDGRTHIQPTQRRRNVRNGTSSTSSTDRLRRNPSRPSHTQTSGRISSVSSVVNGPSTHSSENRPHALHSTVSAAPRTSDPARRATSTTPNRHVHRTTRSRPIVGLNMETNQTVRGNPAEVNRHSTDLPPPTPSRGQATSRRPSHPITHVQTAAGADQLSVDRVQLAANLNQTTVCEVPGPSAVSETQAETSTGEPLTVQTMLRPSISTTTTTTNDQNQVTRVRTSGVTLPAINPSANLTNPNSCRLLGSNVTTGSTADTENSESRLSRPLEFRRLVPRRPGRVVEQLRETREQLAAMLRLMTMELEERRQHVLAATSETSSRSRLIHNLNTQATPEEAGDGNRSAQEERTTAATVATEPNDYSSNSERQNHHLLESMQVLRNLPTPERSPRWSYQARIQNLLGSSEENLNSFSDSSTHTTAPNRLPQSHMNTIDRADNAQSSSIPSVHNRNNSGTTGSPRLLNRLRHNRQSVPSVLLVSRRRNIAALLSDLRNPYSYANVWSSDEDEETIGPNNDEDELE</sequence>
<feature type="compositionally biased region" description="Basic and acidic residues" evidence="4">
    <location>
        <begin position="310"/>
        <end position="323"/>
    </location>
</feature>
<feature type="compositionally biased region" description="Basic and acidic residues" evidence="4">
    <location>
        <begin position="265"/>
        <end position="277"/>
    </location>
</feature>
<dbReference type="SUPFAM" id="SSF57850">
    <property type="entry name" value="RING/U-box"/>
    <property type="match status" value="1"/>
</dbReference>
<gene>
    <name evidence="6" type="ORF">CDAUBV1_LOCUS5489</name>
</gene>
<dbReference type="PROSITE" id="PS50089">
    <property type="entry name" value="ZF_RING_2"/>
    <property type="match status" value="1"/>
</dbReference>
<dbReference type="InterPro" id="IPR013083">
    <property type="entry name" value="Znf_RING/FYVE/PHD"/>
</dbReference>
<dbReference type="Proteomes" id="UP001497525">
    <property type="component" value="Unassembled WGS sequence"/>
</dbReference>
<evidence type="ECO:0000259" key="5">
    <source>
        <dbReference type="PROSITE" id="PS50089"/>
    </source>
</evidence>
<keyword evidence="1 3" id="KW-0863">Zinc-finger</keyword>
<feature type="domain" description="RING-type" evidence="5">
    <location>
        <begin position="154"/>
        <end position="196"/>
    </location>
</feature>
<feature type="region of interest" description="Disordered" evidence="4">
    <location>
        <begin position="30"/>
        <end position="56"/>
    </location>
</feature>
<comment type="caution">
    <text evidence="6">The sequence shown here is derived from an EMBL/GenBank/DDBJ whole genome shotgun (WGS) entry which is preliminary data.</text>
</comment>
<name>A0AAV2T569_CALDB</name>
<evidence type="ECO:0000313" key="6">
    <source>
        <dbReference type="EMBL" id="CAL5132638.1"/>
    </source>
</evidence>
<feature type="region of interest" description="Disordered" evidence="4">
    <location>
        <begin position="573"/>
        <end position="609"/>
    </location>
</feature>
<organism evidence="6 7">
    <name type="scientific">Calicophoron daubneyi</name>
    <name type="common">Rumen fluke</name>
    <name type="synonym">Paramphistomum daubneyi</name>
    <dbReference type="NCBI Taxonomy" id="300641"/>
    <lineage>
        <taxon>Eukaryota</taxon>
        <taxon>Metazoa</taxon>
        <taxon>Spiralia</taxon>
        <taxon>Lophotrochozoa</taxon>
        <taxon>Platyhelminthes</taxon>
        <taxon>Trematoda</taxon>
        <taxon>Digenea</taxon>
        <taxon>Plagiorchiida</taxon>
        <taxon>Pronocephalata</taxon>
        <taxon>Paramphistomoidea</taxon>
        <taxon>Paramphistomidae</taxon>
        <taxon>Calicophoron</taxon>
    </lineage>
</organism>
<dbReference type="AlphaFoldDB" id="A0AAV2T569"/>
<dbReference type="GO" id="GO:0008270">
    <property type="term" value="F:zinc ion binding"/>
    <property type="evidence" value="ECO:0007669"/>
    <property type="project" value="UniProtKB-KW"/>
</dbReference>
<keyword evidence="1 3" id="KW-0479">Metal-binding</keyword>
<dbReference type="InterPro" id="IPR001841">
    <property type="entry name" value="Znf_RING"/>
</dbReference>
<evidence type="ECO:0000256" key="3">
    <source>
        <dbReference type="PROSITE-ProRule" id="PRU00175"/>
    </source>
</evidence>
<feature type="region of interest" description="Disordered" evidence="4">
    <location>
        <begin position="260"/>
        <end position="485"/>
    </location>
</feature>
<protein>
    <recommendedName>
        <fullName evidence="5">RING-type domain-containing protein</fullName>
    </recommendedName>
</protein>
<evidence type="ECO:0000256" key="4">
    <source>
        <dbReference type="SAM" id="MobiDB-lite"/>
    </source>
</evidence>
<evidence type="ECO:0000313" key="7">
    <source>
        <dbReference type="Proteomes" id="UP001497525"/>
    </source>
</evidence>
<feature type="compositionally biased region" description="Polar residues" evidence="4">
    <location>
        <begin position="749"/>
        <end position="773"/>
    </location>
</feature>
<accession>A0AAV2T569</accession>
<reference evidence="6" key="1">
    <citation type="submission" date="2024-06" db="EMBL/GenBank/DDBJ databases">
        <authorList>
            <person name="Liu X."/>
            <person name="Lenzi L."/>
            <person name="Haldenby T S."/>
            <person name="Uol C."/>
        </authorList>
    </citation>
    <scope>NUCLEOTIDE SEQUENCE</scope>
</reference>
<feature type="region of interest" description="Disordered" evidence="4">
    <location>
        <begin position="749"/>
        <end position="809"/>
    </location>
</feature>
<dbReference type="EMBL" id="CAXLJL010000134">
    <property type="protein sequence ID" value="CAL5132638.1"/>
    <property type="molecule type" value="Genomic_DNA"/>
</dbReference>